<dbReference type="Proteomes" id="UP001381693">
    <property type="component" value="Unassembled WGS sequence"/>
</dbReference>
<dbReference type="PANTHER" id="PTHR15036:SF85">
    <property type="entry name" value="SP2353, ISOFORM A"/>
    <property type="match status" value="1"/>
</dbReference>
<dbReference type="PROSITE" id="PS50025">
    <property type="entry name" value="LAM_G_DOMAIN"/>
    <property type="match status" value="1"/>
</dbReference>
<evidence type="ECO:0000259" key="2">
    <source>
        <dbReference type="PROSITE" id="PS50025"/>
    </source>
</evidence>
<dbReference type="InterPro" id="IPR001791">
    <property type="entry name" value="Laminin_G"/>
</dbReference>
<name>A0AAN8ZW22_HALRR</name>
<gene>
    <name evidence="3" type="ORF">SK128_020797</name>
</gene>
<dbReference type="Pfam" id="PF02210">
    <property type="entry name" value="Laminin_G_2"/>
    <property type="match status" value="1"/>
</dbReference>
<dbReference type="PANTHER" id="PTHR15036">
    <property type="entry name" value="PIKACHURIN-LIKE PROTEIN"/>
    <property type="match status" value="1"/>
</dbReference>
<proteinExistence type="predicted"/>
<dbReference type="InterPro" id="IPR050372">
    <property type="entry name" value="Neurexin-related_CASP"/>
</dbReference>
<organism evidence="3 4">
    <name type="scientific">Halocaridina rubra</name>
    <name type="common">Hawaiian red shrimp</name>
    <dbReference type="NCBI Taxonomy" id="373956"/>
    <lineage>
        <taxon>Eukaryota</taxon>
        <taxon>Metazoa</taxon>
        <taxon>Ecdysozoa</taxon>
        <taxon>Arthropoda</taxon>
        <taxon>Crustacea</taxon>
        <taxon>Multicrustacea</taxon>
        <taxon>Malacostraca</taxon>
        <taxon>Eumalacostraca</taxon>
        <taxon>Eucarida</taxon>
        <taxon>Decapoda</taxon>
        <taxon>Pleocyemata</taxon>
        <taxon>Caridea</taxon>
        <taxon>Atyoidea</taxon>
        <taxon>Atyidae</taxon>
        <taxon>Halocaridina</taxon>
    </lineage>
</organism>
<dbReference type="SUPFAM" id="SSF49899">
    <property type="entry name" value="Concanavalin A-like lectins/glucanases"/>
    <property type="match status" value="1"/>
</dbReference>
<accession>A0AAN8ZW22</accession>
<evidence type="ECO:0000313" key="4">
    <source>
        <dbReference type="Proteomes" id="UP001381693"/>
    </source>
</evidence>
<protein>
    <recommendedName>
        <fullName evidence="2">Laminin G domain-containing protein</fullName>
    </recommendedName>
</protein>
<dbReference type="AlphaFoldDB" id="A0AAN8ZW22"/>
<evidence type="ECO:0000313" key="3">
    <source>
        <dbReference type="EMBL" id="KAK7070791.1"/>
    </source>
</evidence>
<reference evidence="3 4" key="1">
    <citation type="submission" date="2023-11" db="EMBL/GenBank/DDBJ databases">
        <title>Halocaridina rubra genome assembly.</title>
        <authorList>
            <person name="Smith C."/>
        </authorList>
    </citation>
    <scope>NUCLEOTIDE SEQUENCE [LARGE SCALE GENOMIC DNA]</scope>
    <source>
        <strain evidence="3">EP-1</strain>
        <tissue evidence="3">Whole</tissue>
    </source>
</reference>
<dbReference type="GO" id="GO:0016020">
    <property type="term" value="C:membrane"/>
    <property type="evidence" value="ECO:0007669"/>
    <property type="project" value="UniProtKB-SubCell"/>
</dbReference>
<dbReference type="CDD" id="cd00110">
    <property type="entry name" value="LamG"/>
    <property type="match status" value="1"/>
</dbReference>
<sequence>EDVLSVELKEGRPQVLLDLGTGPLFLEVSEVPSLADGLWHRLDLFWGYQRAEVVVDMCQREMESGAVNGAGGRDCRSGVPLSPEDGGLNVGAPLQIGGLAHLPPRYQDRGWPQAITTASFQGCIRNLRVNGELRDLGEGVLSEDSIPGCISLDQCQESGKACPPHARSVSYL</sequence>
<feature type="domain" description="Laminin G" evidence="2">
    <location>
        <begin position="1"/>
        <end position="149"/>
    </location>
</feature>
<keyword evidence="4" id="KW-1185">Reference proteome</keyword>
<dbReference type="EMBL" id="JAXCGZ010015238">
    <property type="protein sequence ID" value="KAK7070791.1"/>
    <property type="molecule type" value="Genomic_DNA"/>
</dbReference>
<dbReference type="InterPro" id="IPR013320">
    <property type="entry name" value="ConA-like_dom_sf"/>
</dbReference>
<comment type="caution">
    <text evidence="3">The sequence shown here is derived from an EMBL/GenBank/DDBJ whole genome shotgun (WGS) entry which is preliminary data.</text>
</comment>
<evidence type="ECO:0000256" key="1">
    <source>
        <dbReference type="PROSITE-ProRule" id="PRU00122"/>
    </source>
</evidence>
<feature type="non-terminal residue" evidence="3">
    <location>
        <position position="1"/>
    </location>
</feature>
<dbReference type="Gene3D" id="2.60.120.200">
    <property type="match status" value="1"/>
</dbReference>
<comment type="caution">
    <text evidence="1">Lacks conserved residue(s) required for the propagation of feature annotation.</text>
</comment>
<dbReference type="SMART" id="SM00282">
    <property type="entry name" value="LamG"/>
    <property type="match status" value="1"/>
</dbReference>